<feature type="binding site" evidence="11">
    <location>
        <begin position="36"/>
        <end position="43"/>
    </location>
    <ligand>
        <name>ATP</name>
        <dbReference type="ChEBI" id="CHEBI:30616"/>
    </ligand>
</feature>
<evidence type="ECO:0000256" key="4">
    <source>
        <dbReference type="ARBA" id="ARBA00022840"/>
    </source>
</evidence>
<dbReference type="Gene3D" id="1.10.10.160">
    <property type="match status" value="1"/>
</dbReference>
<evidence type="ECO:0000256" key="5">
    <source>
        <dbReference type="ARBA" id="ARBA00023125"/>
    </source>
</evidence>
<dbReference type="EC" id="5.6.2.4" evidence="8"/>
<evidence type="ECO:0000313" key="13">
    <source>
        <dbReference type="EMBL" id="HCB76170.1"/>
    </source>
</evidence>
<proteinExistence type="predicted"/>
<dbReference type="Pfam" id="PF00580">
    <property type="entry name" value="UvrD-helicase"/>
    <property type="match status" value="1"/>
</dbReference>
<evidence type="ECO:0000256" key="8">
    <source>
        <dbReference type="ARBA" id="ARBA00034808"/>
    </source>
</evidence>
<keyword evidence="3 11" id="KW-0347">Helicase</keyword>
<dbReference type="PROSITE" id="PS51198">
    <property type="entry name" value="UVRD_HELICASE_ATP_BIND"/>
    <property type="match status" value="1"/>
</dbReference>
<keyword evidence="2 11" id="KW-0378">Hydrolase</keyword>
<dbReference type="PANTHER" id="PTHR11070">
    <property type="entry name" value="UVRD / RECB / PCRA DNA HELICASE FAMILY MEMBER"/>
    <property type="match status" value="1"/>
</dbReference>
<evidence type="ECO:0000313" key="14">
    <source>
        <dbReference type="Proteomes" id="UP000262699"/>
    </source>
</evidence>
<reference evidence="13 14" key="1">
    <citation type="journal article" date="2018" name="Nat. Biotechnol.">
        <title>A standardized bacterial taxonomy based on genome phylogeny substantially revises the tree of life.</title>
        <authorList>
            <person name="Parks D.H."/>
            <person name="Chuvochina M."/>
            <person name="Waite D.W."/>
            <person name="Rinke C."/>
            <person name="Skarshewski A."/>
            <person name="Chaumeil P.A."/>
            <person name="Hugenholtz P."/>
        </authorList>
    </citation>
    <scope>NUCLEOTIDE SEQUENCE [LARGE SCALE GENOMIC DNA]</scope>
    <source>
        <strain evidence="13">UBA9015</strain>
    </source>
</reference>
<gene>
    <name evidence="13" type="ORF">DEP91_08335</name>
</gene>
<dbReference type="FunFam" id="1.10.10.160:FF:000001">
    <property type="entry name" value="ATP-dependent DNA helicase"/>
    <property type="match status" value="1"/>
</dbReference>
<dbReference type="InterPro" id="IPR013986">
    <property type="entry name" value="DExx_box_DNA_helicase_dom_sf"/>
</dbReference>
<evidence type="ECO:0000256" key="6">
    <source>
        <dbReference type="ARBA" id="ARBA00023235"/>
    </source>
</evidence>
<evidence type="ECO:0000256" key="7">
    <source>
        <dbReference type="ARBA" id="ARBA00034617"/>
    </source>
</evidence>
<name>A0A3D0WBX8_9SPHN</name>
<keyword evidence="6" id="KW-0413">Isomerase</keyword>
<dbReference type="InterPro" id="IPR027417">
    <property type="entry name" value="P-loop_NTPase"/>
</dbReference>
<dbReference type="GO" id="GO:0003677">
    <property type="term" value="F:DNA binding"/>
    <property type="evidence" value="ECO:0007669"/>
    <property type="project" value="UniProtKB-KW"/>
</dbReference>
<evidence type="ECO:0000256" key="3">
    <source>
        <dbReference type="ARBA" id="ARBA00022806"/>
    </source>
</evidence>
<feature type="domain" description="UvrD-like helicase ATP-binding" evidence="12">
    <location>
        <begin position="15"/>
        <end position="265"/>
    </location>
</feature>
<evidence type="ECO:0000256" key="9">
    <source>
        <dbReference type="ARBA" id="ARBA00034923"/>
    </source>
</evidence>
<evidence type="ECO:0000259" key="12">
    <source>
        <dbReference type="PROSITE" id="PS51198"/>
    </source>
</evidence>
<dbReference type="InterPro" id="IPR014016">
    <property type="entry name" value="UvrD-like_ATP-bd"/>
</dbReference>
<dbReference type="GO" id="GO:0033202">
    <property type="term" value="C:DNA helicase complex"/>
    <property type="evidence" value="ECO:0007669"/>
    <property type="project" value="TreeGrafter"/>
</dbReference>
<keyword evidence="5" id="KW-0238">DNA-binding</keyword>
<dbReference type="GO" id="GO:0000725">
    <property type="term" value="P:recombinational repair"/>
    <property type="evidence" value="ECO:0007669"/>
    <property type="project" value="TreeGrafter"/>
</dbReference>
<dbReference type="GO" id="GO:0043138">
    <property type="term" value="F:3'-5' DNA helicase activity"/>
    <property type="evidence" value="ECO:0007669"/>
    <property type="project" value="UniProtKB-EC"/>
</dbReference>
<accession>A0A3D0WBX8</accession>
<dbReference type="Proteomes" id="UP000262699">
    <property type="component" value="Unassembled WGS sequence"/>
</dbReference>
<dbReference type="AlphaFoldDB" id="A0A3D0WBX8"/>
<evidence type="ECO:0000256" key="1">
    <source>
        <dbReference type="ARBA" id="ARBA00022741"/>
    </source>
</evidence>
<dbReference type="GO" id="GO:0016787">
    <property type="term" value="F:hydrolase activity"/>
    <property type="evidence" value="ECO:0007669"/>
    <property type="project" value="UniProtKB-UniRule"/>
</dbReference>
<dbReference type="Gene3D" id="3.40.50.300">
    <property type="entry name" value="P-loop containing nucleotide triphosphate hydrolases"/>
    <property type="match status" value="1"/>
</dbReference>
<comment type="catalytic activity">
    <reaction evidence="7">
        <text>Couples ATP hydrolysis with the unwinding of duplex DNA by translocating in the 3'-5' direction.</text>
        <dbReference type="EC" id="5.6.2.4"/>
    </reaction>
</comment>
<protein>
    <recommendedName>
        <fullName evidence="8">DNA 3'-5' helicase</fullName>
        <ecNumber evidence="8">5.6.2.4</ecNumber>
    </recommendedName>
    <alternativeName>
        <fullName evidence="9">DNA 3'-5' helicase II</fullName>
    </alternativeName>
</protein>
<dbReference type="GO" id="GO:0005829">
    <property type="term" value="C:cytosol"/>
    <property type="evidence" value="ECO:0007669"/>
    <property type="project" value="TreeGrafter"/>
</dbReference>
<keyword evidence="1 11" id="KW-0547">Nucleotide-binding</keyword>
<comment type="catalytic activity">
    <reaction evidence="10">
        <text>ATP + H2O = ADP + phosphate + H(+)</text>
        <dbReference type="Rhea" id="RHEA:13065"/>
        <dbReference type="ChEBI" id="CHEBI:15377"/>
        <dbReference type="ChEBI" id="CHEBI:15378"/>
        <dbReference type="ChEBI" id="CHEBI:30616"/>
        <dbReference type="ChEBI" id="CHEBI:43474"/>
        <dbReference type="ChEBI" id="CHEBI:456216"/>
        <dbReference type="EC" id="5.6.2.4"/>
    </reaction>
</comment>
<dbReference type="PANTHER" id="PTHR11070:SF2">
    <property type="entry name" value="ATP-DEPENDENT DNA HELICASE SRS2"/>
    <property type="match status" value="1"/>
</dbReference>
<dbReference type="GO" id="GO:0009314">
    <property type="term" value="P:response to radiation"/>
    <property type="evidence" value="ECO:0007669"/>
    <property type="project" value="UniProtKB-ARBA"/>
</dbReference>
<dbReference type="GO" id="GO:0005524">
    <property type="term" value="F:ATP binding"/>
    <property type="evidence" value="ECO:0007669"/>
    <property type="project" value="UniProtKB-UniRule"/>
</dbReference>
<comment type="caution">
    <text evidence="13">The sequence shown here is derived from an EMBL/GenBank/DDBJ whole genome shotgun (WGS) entry which is preliminary data.</text>
</comment>
<dbReference type="EMBL" id="DOYJ01000231">
    <property type="protein sequence ID" value="HCB76170.1"/>
    <property type="molecule type" value="Genomic_DNA"/>
</dbReference>
<feature type="non-terminal residue" evidence="13">
    <location>
        <position position="265"/>
    </location>
</feature>
<evidence type="ECO:0000256" key="10">
    <source>
        <dbReference type="ARBA" id="ARBA00048988"/>
    </source>
</evidence>
<evidence type="ECO:0000256" key="11">
    <source>
        <dbReference type="PROSITE-ProRule" id="PRU00560"/>
    </source>
</evidence>
<organism evidence="13 14">
    <name type="scientific">Sphingomonas bacterium</name>
    <dbReference type="NCBI Taxonomy" id="1895847"/>
    <lineage>
        <taxon>Bacteria</taxon>
        <taxon>Pseudomonadati</taxon>
        <taxon>Pseudomonadota</taxon>
        <taxon>Alphaproteobacteria</taxon>
        <taxon>Sphingomonadales</taxon>
        <taxon>Sphingomonadaceae</taxon>
        <taxon>Sphingomonas</taxon>
    </lineage>
</organism>
<dbReference type="SUPFAM" id="SSF52540">
    <property type="entry name" value="P-loop containing nucleoside triphosphate hydrolases"/>
    <property type="match status" value="1"/>
</dbReference>
<keyword evidence="4 11" id="KW-0067">ATP-binding</keyword>
<dbReference type="InterPro" id="IPR000212">
    <property type="entry name" value="DNA_helicase_UvrD/REP"/>
</dbReference>
<sequence>MTDPRNALTDAPYLKSLNEPQRQAVLTTDGPVLVLAGAGTGKTAALTARLAHLIYTRKAWPSEILAVTFTNKAAREMRERVGRLIGDAVEGMPWLGTFHSIGAKMLRRHAELIGLQSNFTILDTDDQLRLLKQLITAADLDEKRWPARALAGLIDEWKNKGLTPADVDAGESERYANGRGQELYQQYQARLLAVNACDFGDLLLHALTLLRKHREVLEQYQQRFKYIMVDEYQDTNSVQYLWLRLLAQQRRNLCCVGDDDQSIYS</sequence>
<dbReference type="CDD" id="cd17932">
    <property type="entry name" value="DEXQc_UvrD"/>
    <property type="match status" value="1"/>
</dbReference>
<evidence type="ECO:0000256" key="2">
    <source>
        <dbReference type="ARBA" id="ARBA00022801"/>
    </source>
</evidence>